<dbReference type="PANTHER" id="PTHR25466:SF9">
    <property type="entry name" value="FIBRONECTIN TYPE-III DOMAIN-CONTAINING PROTEIN"/>
    <property type="match status" value="1"/>
</dbReference>
<dbReference type="GO" id="GO:0007166">
    <property type="term" value="P:cell surface receptor signaling pathway"/>
    <property type="evidence" value="ECO:0007669"/>
    <property type="project" value="TreeGrafter"/>
</dbReference>
<gene>
    <name evidence="16" type="primary">LOC108887116</name>
</gene>
<dbReference type="Pfam" id="PF07686">
    <property type="entry name" value="V-set"/>
    <property type="match status" value="2"/>
</dbReference>
<keyword evidence="9" id="KW-0325">Glycoprotein</keyword>
<feature type="chain" id="PRO_5042604349" evidence="13">
    <location>
        <begin position="23"/>
        <end position="320"/>
    </location>
</feature>
<dbReference type="GO" id="GO:0009897">
    <property type="term" value="C:external side of plasma membrane"/>
    <property type="evidence" value="ECO:0007669"/>
    <property type="project" value="TreeGrafter"/>
</dbReference>
<dbReference type="InterPro" id="IPR007110">
    <property type="entry name" value="Ig-like_dom"/>
</dbReference>
<keyword evidence="2" id="KW-1003">Cell membrane</keyword>
<evidence type="ECO:0000256" key="7">
    <source>
        <dbReference type="ARBA" id="ARBA00023157"/>
    </source>
</evidence>
<reference evidence="16" key="1">
    <citation type="submission" date="2025-08" db="UniProtKB">
        <authorList>
            <consortium name="RefSeq"/>
        </authorList>
    </citation>
    <scope>IDENTIFICATION</scope>
    <source>
        <tissue evidence="16">Brain</tissue>
    </source>
</reference>
<proteinExistence type="predicted"/>
<dbReference type="InterPro" id="IPR036179">
    <property type="entry name" value="Ig-like_dom_sf"/>
</dbReference>
<evidence type="ECO:0000256" key="13">
    <source>
        <dbReference type="SAM" id="SignalP"/>
    </source>
</evidence>
<dbReference type="GO" id="GO:0031295">
    <property type="term" value="P:T cell costimulation"/>
    <property type="evidence" value="ECO:0007669"/>
    <property type="project" value="TreeGrafter"/>
</dbReference>
<dbReference type="RefSeq" id="XP_018537822.1">
    <property type="nucleotide sequence ID" value="XM_018682306.2"/>
</dbReference>
<dbReference type="AlphaFoldDB" id="A0AAJ7PT03"/>
<keyword evidence="3 12" id="KW-0812">Transmembrane</keyword>
<dbReference type="SMART" id="SM00406">
    <property type="entry name" value="IGv"/>
    <property type="match status" value="2"/>
</dbReference>
<evidence type="ECO:0000256" key="12">
    <source>
        <dbReference type="SAM" id="Phobius"/>
    </source>
</evidence>
<evidence type="ECO:0000256" key="1">
    <source>
        <dbReference type="ARBA" id="ARBA00004251"/>
    </source>
</evidence>
<keyword evidence="10" id="KW-0393">Immunoglobulin domain</keyword>
<evidence type="ECO:0000256" key="8">
    <source>
        <dbReference type="ARBA" id="ARBA00023170"/>
    </source>
</evidence>
<evidence type="ECO:0000256" key="9">
    <source>
        <dbReference type="ARBA" id="ARBA00023180"/>
    </source>
</evidence>
<dbReference type="InterPro" id="IPR013106">
    <property type="entry name" value="Ig_V-set"/>
</dbReference>
<evidence type="ECO:0000313" key="16">
    <source>
        <dbReference type="RefSeq" id="XP_018537822.1"/>
    </source>
</evidence>
<feature type="domain" description="Ig-like" evidence="14">
    <location>
        <begin position="130"/>
        <end position="246"/>
    </location>
</feature>
<feature type="signal peptide" evidence="13">
    <location>
        <begin position="1"/>
        <end position="22"/>
    </location>
</feature>
<dbReference type="PROSITE" id="PS50835">
    <property type="entry name" value="IG_LIKE"/>
    <property type="match status" value="2"/>
</dbReference>
<comment type="subcellular location">
    <subcellularLocation>
        <location evidence="1">Cell membrane</location>
        <topology evidence="1">Single-pass type I membrane protein</topology>
    </subcellularLocation>
</comment>
<feature type="region of interest" description="Disordered" evidence="11">
    <location>
        <begin position="257"/>
        <end position="278"/>
    </location>
</feature>
<keyword evidence="5 12" id="KW-1133">Transmembrane helix</keyword>
<evidence type="ECO:0000256" key="11">
    <source>
        <dbReference type="SAM" id="MobiDB-lite"/>
    </source>
</evidence>
<dbReference type="GO" id="GO:0071222">
    <property type="term" value="P:cellular response to lipopolysaccharide"/>
    <property type="evidence" value="ECO:0007669"/>
    <property type="project" value="TreeGrafter"/>
</dbReference>
<dbReference type="InterPro" id="IPR003598">
    <property type="entry name" value="Ig_sub2"/>
</dbReference>
<evidence type="ECO:0000256" key="6">
    <source>
        <dbReference type="ARBA" id="ARBA00023136"/>
    </source>
</evidence>
<keyword evidence="4 13" id="KW-0732">Signal</keyword>
<evidence type="ECO:0000256" key="5">
    <source>
        <dbReference type="ARBA" id="ARBA00022989"/>
    </source>
</evidence>
<dbReference type="InterPro" id="IPR051713">
    <property type="entry name" value="T-cell_Activation_Regulation"/>
</dbReference>
<organism evidence="15 16">
    <name type="scientific">Lates calcarifer</name>
    <name type="common">Barramundi</name>
    <name type="synonym">Holocentrus calcarifer</name>
    <dbReference type="NCBI Taxonomy" id="8187"/>
    <lineage>
        <taxon>Eukaryota</taxon>
        <taxon>Metazoa</taxon>
        <taxon>Chordata</taxon>
        <taxon>Craniata</taxon>
        <taxon>Vertebrata</taxon>
        <taxon>Euteleostomi</taxon>
        <taxon>Actinopterygii</taxon>
        <taxon>Neopterygii</taxon>
        <taxon>Teleostei</taxon>
        <taxon>Neoteleostei</taxon>
        <taxon>Acanthomorphata</taxon>
        <taxon>Carangaria</taxon>
        <taxon>Carangaria incertae sedis</taxon>
        <taxon>Centropomidae</taxon>
        <taxon>Lates</taxon>
    </lineage>
</organism>
<keyword evidence="6 12" id="KW-0472">Membrane</keyword>
<dbReference type="GO" id="GO:0042130">
    <property type="term" value="P:negative regulation of T cell proliferation"/>
    <property type="evidence" value="ECO:0007669"/>
    <property type="project" value="TreeGrafter"/>
</dbReference>
<evidence type="ECO:0000256" key="2">
    <source>
        <dbReference type="ARBA" id="ARBA00022475"/>
    </source>
</evidence>
<dbReference type="InterPro" id="IPR013783">
    <property type="entry name" value="Ig-like_fold"/>
</dbReference>
<dbReference type="PANTHER" id="PTHR25466">
    <property type="entry name" value="T-LYMPHOCYTE ACTIVATION ANTIGEN"/>
    <property type="match status" value="1"/>
</dbReference>
<dbReference type="GO" id="GO:0006955">
    <property type="term" value="P:immune response"/>
    <property type="evidence" value="ECO:0007669"/>
    <property type="project" value="TreeGrafter"/>
</dbReference>
<evidence type="ECO:0000313" key="15">
    <source>
        <dbReference type="Proteomes" id="UP000694890"/>
    </source>
</evidence>
<evidence type="ECO:0000259" key="14">
    <source>
        <dbReference type="PROSITE" id="PS50835"/>
    </source>
</evidence>
<dbReference type="GO" id="GO:0042102">
    <property type="term" value="P:positive regulation of T cell proliferation"/>
    <property type="evidence" value="ECO:0007669"/>
    <property type="project" value="TreeGrafter"/>
</dbReference>
<feature type="domain" description="Ig-like" evidence="14">
    <location>
        <begin position="33"/>
        <end position="116"/>
    </location>
</feature>
<dbReference type="Proteomes" id="UP000694890">
    <property type="component" value="Unplaced"/>
</dbReference>
<accession>A0AAJ7PT03</accession>
<evidence type="ECO:0000256" key="4">
    <source>
        <dbReference type="ARBA" id="ARBA00022729"/>
    </source>
</evidence>
<dbReference type="KEGG" id="lcf:108887116"/>
<dbReference type="SMART" id="SM00409">
    <property type="entry name" value="IG"/>
    <property type="match status" value="2"/>
</dbReference>
<dbReference type="SUPFAM" id="SSF48726">
    <property type="entry name" value="Immunoglobulin"/>
    <property type="match status" value="2"/>
</dbReference>
<keyword evidence="8" id="KW-0675">Receptor</keyword>
<name>A0AAJ7PT03_LATCA</name>
<evidence type="ECO:0000256" key="10">
    <source>
        <dbReference type="ARBA" id="ARBA00023319"/>
    </source>
</evidence>
<keyword evidence="7" id="KW-1015">Disulfide bond</keyword>
<dbReference type="SMART" id="SM00408">
    <property type="entry name" value="IGc2"/>
    <property type="match status" value="2"/>
</dbReference>
<protein>
    <submittedName>
        <fullName evidence="16">Matrix remodeling-associated protein 8</fullName>
    </submittedName>
</protein>
<evidence type="ECO:0000256" key="3">
    <source>
        <dbReference type="ARBA" id="ARBA00022692"/>
    </source>
</evidence>
<dbReference type="Gene3D" id="2.60.40.10">
    <property type="entry name" value="Immunoglobulins"/>
    <property type="match status" value="2"/>
</dbReference>
<feature type="transmembrane region" description="Helical" evidence="12">
    <location>
        <begin position="287"/>
        <end position="310"/>
    </location>
</feature>
<dbReference type="GeneID" id="108887116"/>
<dbReference type="InterPro" id="IPR003599">
    <property type="entry name" value="Ig_sub"/>
</dbReference>
<sequence length="320" mass="36741">MAAVTSALLWWTSLSACLLISASEFQLIRTVPGQTVTLPCRAPRNTNIKAVEWTRTDLETDYVLLYWDERPDPEKQHPSFQNRVELRDSQMKDGDLSLFLKDVTRDDSGIYKCRVQRKTNYWERSYLDTAAISVIYLKVEIIHNITAVSGDNVTLPCRALSNIPILVAEWTRPDLEPQHVLYQQLSWSIAQYQHPFFKNRVKLEESKMENGDASLILKNVTSNDTGRYECRVDQRETNRRKRAYLRTEPINIINLTVRPPGHTDDDMEDGGNKDGGIKEEERGQTELVGLIVGLSVVGLIVVVIVVYMTFRRHRGFTEQN</sequence>